<dbReference type="SMART" id="SM00327">
    <property type="entry name" value="VWA"/>
    <property type="match status" value="1"/>
</dbReference>
<dbReference type="Gene3D" id="3.40.50.410">
    <property type="entry name" value="von Willebrand factor, type A domain"/>
    <property type="match status" value="1"/>
</dbReference>
<dbReference type="PANTHER" id="PTHR24020">
    <property type="entry name" value="COLLAGEN ALPHA"/>
    <property type="match status" value="1"/>
</dbReference>
<evidence type="ECO:0000256" key="1">
    <source>
        <dbReference type="ARBA" id="ARBA00022737"/>
    </source>
</evidence>
<dbReference type="PROSITE" id="PS50234">
    <property type="entry name" value="VWFA"/>
    <property type="match status" value="1"/>
</dbReference>
<dbReference type="InterPro" id="IPR002035">
    <property type="entry name" value="VWF_A"/>
</dbReference>
<dbReference type="EMBL" id="CACRXK020005951">
    <property type="protein sequence ID" value="CAB4007900.1"/>
    <property type="molecule type" value="Genomic_DNA"/>
</dbReference>
<evidence type="ECO:0000313" key="3">
    <source>
        <dbReference type="Proteomes" id="UP001152795"/>
    </source>
</evidence>
<dbReference type="InterPro" id="IPR036465">
    <property type="entry name" value="vWFA_dom_sf"/>
</dbReference>
<comment type="caution">
    <text evidence="2">The sequence shown here is derived from an EMBL/GenBank/DDBJ whole genome shotgun (WGS) entry which is preliminary data.</text>
</comment>
<dbReference type="Pfam" id="PF00092">
    <property type="entry name" value="VWA"/>
    <property type="match status" value="1"/>
</dbReference>
<protein>
    <submittedName>
        <fullName evidence="2">Uncharacterized protein</fullName>
    </submittedName>
</protein>
<name>A0A6S7HWX0_PARCT</name>
<dbReference type="PANTHER" id="PTHR24020:SF20">
    <property type="entry name" value="PH DOMAIN-CONTAINING PROTEIN"/>
    <property type="match status" value="1"/>
</dbReference>
<dbReference type="OrthoDB" id="5945752at2759"/>
<proteinExistence type="predicted"/>
<dbReference type="SUPFAM" id="SSF53300">
    <property type="entry name" value="vWA-like"/>
    <property type="match status" value="1"/>
</dbReference>
<dbReference type="Proteomes" id="UP001152795">
    <property type="component" value="Unassembled WGS sequence"/>
</dbReference>
<evidence type="ECO:0000313" key="2">
    <source>
        <dbReference type="EMBL" id="CAB4007900.1"/>
    </source>
</evidence>
<dbReference type="Pfam" id="PF02494">
    <property type="entry name" value="HYR"/>
    <property type="match status" value="2"/>
</dbReference>
<reference evidence="2" key="1">
    <citation type="submission" date="2020-04" db="EMBL/GenBank/DDBJ databases">
        <authorList>
            <person name="Alioto T."/>
            <person name="Alioto T."/>
            <person name="Gomez Garrido J."/>
        </authorList>
    </citation>
    <scope>NUCLEOTIDE SEQUENCE</scope>
    <source>
        <strain evidence="2">A484AB</strain>
    </source>
</reference>
<dbReference type="PROSITE" id="PS50825">
    <property type="entry name" value="HYR"/>
    <property type="match status" value="2"/>
</dbReference>
<dbReference type="PRINTS" id="PR00453">
    <property type="entry name" value="VWFADOMAIN"/>
</dbReference>
<keyword evidence="1" id="KW-0677">Repeat</keyword>
<accession>A0A6S7HWX0</accession>
<dbReference type="CDD" id="cd01450">
    <property type="entry name" value="vWFA_subfamily_ECM"/>
    <property type="match status" value="1"/>
</dbReference>
<keyword evidence="3" id="KW-1185">Reference proteome</keyword>
<gene>
    <name evidence="2" type="ORF">PACLA_8A058994</name>
</gene>
<dbReference type="AlphaFoldDB" id="A0A6S7HWX0"/>
<dbReference type="InterPro" id="IPR050525">
    <property type="entry name" value="ECM_Assembly_Org"/>
</dbReference>
<sequence>MGKVQNFMIVMALLNALSNAQSNDKCTKDVLILLDTSYSIGQSNFDNKIKPFLKQLGHSPELNVSPQGTHLAILAFSSVSQTKIRLPFHQGYGTQYLNAIDGFDWDTVSGDRTRTDVAFQKAGEIFNDRSPLNHRSEYDDVIILLTDGEPFGVRNVMQKTIAQAKILKRRGVPIIGLGVGSVNMATLRKISSPGEAVLATFDNIHTKLETLVRGSCQPAPALTCKCPAEEHGDQFILESDSSSREVSWDSRPQPSCSDSNAKVSLTSVIPNVQSGDLFDIGRHTIEYTYRAVSGTTATEVKCNIRFEVKVRGANLCSGKAYSIGRDVCCCGKIHEKRENYECCGTDYFSNSTKQCCAGSTLRDIDQPCFGPLCKCPAVNLGTRYMKEGDLTTSVTWAVPRPTCGGRLRTKTPDERPGQMFKPGEYRIDYLYQTTNQMDVTCTVRFEVKECSCPLPVLKTFRVTPGETTTAVTWTAPLSTCSEAIRNTVLPQATSGQLFAIGQHTVVYAYNINNQFDQRCAVMFEVRGALCRDKGYNSANEVCCCGTVHNIIQGYGCCGQDYYSLTTHQCCANLVVRDKAMSCPRQ</sequence>
<organism evidence="2 3">
    <name type="scientific">Paramuricea clavata</name>
    <name type="common">Red gorgonian</name>
    <name type="synonym">Violescent sea-whip</name>
    <dbReference type="NCBI Taxonomy" id="317549"/>
    <lineage>
        <taxon>Eukaryota</taxon>
        <taxon>Metazoa</taxon>
        <taxon>Cnidaria</taxon>
        <taxon>Anthozoa</taxon>
        <taxon>Octocorallia</taxon>
        <taxon>Malacalcyonacea</taxon>
        <taxon>Plexauridae</taxon>
        <taxon>Paramuricea</taxon>
    </lineage>
</organism>
<dbReference type="InterPro" id="IPR003410">
    <property type="entry name" value="HYR_dom"/>
</dbReference>